<dbReference type="AlphaFoldDB" id="A0AAV8Q617"/>
<reference evidence="1 2" key="1">
    <citation type="submission" date="2022-12" db="EMBL/GenBank/DDBJ databases">
        <title>Chromosome-scale assembly of the Ensete ventricosum genome.</title>
        <authorList>
            <person name="Dussert Y."/>
            <person name="Stocks J."/>
            <person name="Wendawek A."/>
            <person name="Woldeyes F."/>
            <person name="Nichols R.A."/>
            <person name="Borrell J.S."/>
        </authorList>
    </citation>
    <scope>NUCLEOTIDE SEQUENCE [LARGE SCALE GENOMIC DNA]</scope>
    <source>
        <strain evidence="2">cv. Maze</strain>
        <tissue evidence="1">Seeds</tissue>
    </source>
</reference>
<proteinExistence type="predicted"/>
<protein>
    <submittedName>
        <fullName evidence="1">Uncharacterized protein</fullName>
    </submittedName>
</protein>
<organism evidence="1 2">
    <name type="scientific">Ensete ventricosum</name>
    <name type="common">Abyssinian banana</name>
    <name type="synonym">Musa ensete</name>
    <dbReference type="NCBI Taxonomy" id="4639"/>
    <lineage>
        <taxon>Eukaryota</taxon>
        <taxon>Viridiplantae</taxon>
        <taxon>Streptophyta</taxon>
        <taxon>Embryophyta</taxon>
        <taxon>Tracheophyta</taxon>
        <taxon>Spermatophyta</taxon>
        <taxon>Magnoliopsida</taxon>
        <taxon>Liliopsida</taxon>
        <taxon>Zingiberales</taxon>
        <taxon>Musaceae</taxon>
        <taxon>Ensete</taxon>
    </lineage>
</organism>
<sequence>MKRPPKLRISGDQENVYRLQCNELIILGSLLLLFETTMNPWKGLLFAILLVIATANVSTCHAARLLSEPAVDGVDKSSIATSVSTNSSGTPDLSALAGTSLPAGLPNLSDLPPGVDLTALATSLPDETKAKLASSAGVSLPEIPDLPDISVNIPEFAMPPITSPVFTMFGHEVHLPDLSSIVEDHS</sequence>
<name>A0AAV8Q617_ENSVE</name>
<dbReference type="Proteomes" id="UP001222027">
    <property type="component" value="Unassembled WGS sequence"/>
</dbReference>
<evidence type="ECO:0000313" key="2">
    <source>
        <dbReference type="Proteomes" id="UP001222027"/>
    </source>
</evidence>
<comment type="caution">
    <text evidence="1">The sequence shown here is derived from an EMBL/GenBank/DDBJ whole genome shotgun (WGS) entry which is preliminary data.</text>
</comment>
<accession>A0AAV8Q617</accession>
<keyword evidence="2" id="KW-1185">Reference proteome</keyword>
<dbReference type="EMBL" id="JAQQAF010000008">
    <property type="protein sequence ID" value="KAJ8465123.1"/>
    <property type="molecule type" value="Genomic_DNA"/>
</dbReference>
<gene>
    <name evidence="1" type="ORF">OPV22_027675</name>
</gene>
<evidence type="ECO:0000313" key="1">
    <source>
        <dbReference type="EMBL" id="KAJ8465123.1"/>
    </source>
</evidence>